<keyword evidence="3" id="KW-1185">Reference proteome</keyword>
<proteinExistence type="predicted"/>
<comment type="caution">
    <text evidence="2">The sequence shown here is derived from an EMBL/GenBank/DDBJ whole genome shotgun (WGS) entry which is preliminary data.</text>
</comment>
<feature type="transmembrane region" description="Helical" evidence="1">
    <location>
        <begin position="26"/>
        <end position="46"/>
    </location>
</feature>
<protein>
    <submittedName>
        <fullName evidence="2">Uncharacterized protein</fullName>
    </submittedName>
</protein>
<evidence type="ECO:0000313" key="3">
    <source>
        <dbReference type="Proteomes" id="UP001305414"/>
    </source>
</evidence>
<sequence length="208" mass="22040">MVQASSQTHQIHHFNFTLPPPLKMKAIFTIFAIGGLITSAIAKPIAVSESLEKRQDYEALGASLTTLLADIQAQTAIINSTMDAAPDNPTDAEATADASQIAPQLQAITDLLTAANATVVKRALVEARFGKPDLFKTLSIIIFEVLFTVKKILFKLGLAKVVHYLTPLAFALKGLVFSLDHVVGGVLLAVGGITNELLKAVGLALIGL</sequence>
<reference evidence="2 3" key="1">
    <citation type="submission" date="2023-10" db="EMBL/GenBank/DDBJ databases">
        <title>Draft genome sequence of Xylaria bambusicola isolate GMP-LS, the root and basal stem rot pathogen of sugarcane in Indonesia.</title>
        <authorList>
            <person name="Selvaraj P."/>
            <person name="Muralishankar V."/>
            <person name="Muruganantham S."/>
            <person name="Sp S."/>
            <person name="Haryani S."/>
            <person name="Lau K.J.X."/>
            <person name="Naqvi N.I."/>
        </authorList>
    </citation>
    <scope>NUCLEOTIDE SEQUENCE [LARGE SCALE GENOMIC DNA]</scope>
    <source>
        <strain evidence="2">GMP-LS</strain>
    </source>
</reference>
<keyword evidence="1" id="KW-0472">Membrane</keyword>
<dbReference type="Proteomes" id="UP001305414">
    <property type="component" value="Unassembled WGS sequence"/>
</dbReference>
<organism evidence="2 3">
    <name type="scientific">Xylaria bambusicola</name>
    <dbReference type="NCBI Taxonomy" id="326684"/>
    <lineage>
        <taxon>Eukaryota</taxon>
        <taxon>Fungi</taxon>
        <taxon>Dikarya</taxon>
        <taxon>Ascomycota</taxon>
        <taxon>Pezizomycotina</taxon>
        <taxon>Sordariomycetes</taxon>
        <taxon>Xylariomycetidae</taxon>
        <taxon>Xylariales</taxon>
        <taxon>Xylariaceae</taxon>
        <taxon>Xylaria</taxon>
    </lineage>
</organism>
<dbReference type="EMBL" id="JAWHQM010000052">
    <property type="protein sequence ID" value="KAK5635403.1"/>
    <property type="molecule type" value="Genomic_DNA"/>
</dbReference>
<evidence type="ECO:0000313" key="2">
    <source>
        <dbReference type="EMBL" id="KAK5635403.1"/>
    </source>
</evidence>
<keyword evidence="1" id="KW-1133">Transmembrane helix</keyword>
<gene>
    <name evidence="2" type="ORF">RRF57_011115</name>
</gene>
<name>A0AAN7UXL5_9PEZI</name>
<dbReference type="AlphaFoldDB" id="A0AAN7UXL5"/>
<keyword evidence="1" id="KW-0812">Transmembrane</keyword>
<accession>A0AAN7UXL5</accession>
<evidence type="ECO:0000256" key="1">
    <source>
        <dbReference type="SAM" id="Phobius"/>
    </source>
</evidence>